<keyword evidence="2" id="KW-1003">Cell membrane</keyword>
<gene>
    <name evidence="8" type="ORF">JAZ04_19560</name>
</gene>
<evidence type="ECO:0000259" key="7">
    <source>
        <dbReference type="Pfam" id="PF06271"/>
    </source>
</evidence>
<dbReference type="Pfam" id="PF06271">
    <property type="entry name" value="RDD"/>
    <property type="match status" value="1"/>
</dbReference>
<reference evidence="8" key="1">
    <citation type="journal article" date="2021" name="Proc. Natl. Acad. Sci. U.S.A.">
        <title>Global biogeography of chemosynthetic symbionts reveals both localized and globally distributed symbiont groups. .</title>
        <authorList>
            <person name="Osvatic J.T."/>
            <person name="Wilkins L.G.E."/>
            <person name="Leibrecht L."/>
            <person name="Leray M."/>
            <person name="Zauner S."/>
            <person name="Polzin J."/>
            <person name="Camacho Y."/>
            <person name="Gros O."/>
            <person name="van Gils J.A."/>
            <person name="Eisen J.A."/>
            <person name="Petersen J.M."/>
            <person name="Yuen B."/>
        </authorList>
    </citation>
    <scope>NUCLEOTIDE SEQUENCE</scope>
    <source>
        <strain evidence="8">MAGL173</strain>
    </source>
</reference>
<feature type="transmembrane region" description="Helical" evidence="6">
    <location>
        <begin position="161"/>
        <end position="182"/>
    </location>
</feature>
<evidence type="ECO:0000256" key="4">
    <source>
        <dbReference type="ARBA" id="ARBA00022989"/>
    </source>
</evidence>
<keyword evidence="4 6" id="KW-1133">Transmembrane helix</keyword>
<dbReference type="PANTHER" id="PTHR36115:SF6">
    <property type="entry name" value="PROLINE-RICH ANTIGEN HOMOLOG"/>
    <property type="match status" value="1"/>
</dbReference>
<keyword evidence="3 6" id="KW-0812">Transmembrane</keyword>
<feature type="transmembrane region" description="Helical" evidence="6">
    <location>
        <begin position="47"/>
        <end position="67"/>
    </location>
</feature>
<evidence type="ECO:0000313" key="8">
    <source>
        <dbReference type="EMBL" id="MCG7941036.1"/>
    </source>
</evidence>
<feature type="transmembrane region" description="Helical" evidence="6">
    <location>
        <begin position="16"/>
        <end position="35"/>
    </location>
</feature>
<keyword evidence="5 6" id="KW-0472">Membrane</keyword>
<comment type="subcellular location">
    <subcellularLocation>
        <location evidence="1">Cell membrane</location>
        <topology evidence="1">Multi-pass membrane protein</topology>
    </subcellularLocation>
</comment>
<evidence type="ECO:0000256" key="2">
    <source>
        <dbReference type="ARBA" id="ARBA00022475"/>
    </source>
</evidence>
<organism evidence="8 9">
    <name type="scientific">Candidatus Thiodiazotropha lotti</name>
    <dbReference type="NCBI Taxonomy" id="2792787"/>
    <lineage>
        <taxon>Bacteria</taxon>
        <taxon>Pseudomonadati</taxon>
        <taxon>Pseudomonadota</taxon>
        <taxon>Gammaproteobacteria</taxon>
        <taxon>Chromatiales</taxon>
        <taxon>Sedimenticolaceae</taxon>
        <taxon>Candidatus Thiodiazotropha</taxon>
    </lineage>
</organism>
<dbReference type="Proteomes" id="UP000886687">
    <property type="component" value="Unassembled WGS sequence"/>
</dbReference>
<feature type="domain" description="RDD" evidence="7">
    <location>
        <begin position="7"/>
        <end position="125"/>
    </location>
</feature>
<evidence type="ECO:0000256" key="3">
    <source>
        <dbReference type="ARBA" id="ARBA00022692"/>
    </source>
</evidence>
<evidence type="ECO:0000256" key="6">
    <source>
        <dbReference type="SAM" id="Phobius"/>
    </source>
</evidence>
<sequence length="233" mass="26482">MEEPTKYPRLLRRVQALLIDSLIFFLIIFSWWMAFPLLEEQPTWIRLIYPACAWLIIDPVLVSFTGGTPGHHLRHIMVLKHSGNAKLGILQSLIRSLLKAVTGWWSFIFVLMTKRHQALHDLLAGSVVVIKQPERLPGFEQLEARFQDSDNYHYPSPAHKLSIILLYLTIETLAYIAVQAFLLSDSCLISQSCSPADSLISLILSLLWLIGVTASLVLGWRGYLPGARRRPKD</sequence>
<evidence type="ECO:0000256" key="5">
    <source>
        <dbReference type="ARBA" id="ARBA00023136"/>
    </source>
</evidence>
<dbReference type="GO" id="GO:0005886">
    <property type="term" value="C:plasma membrane"/>
    <property type="evidence" value="ECO:0007669"/>
    <property type="project" value="UniProtKB-SubCell"/>
</dbReference>
<dbReference type="InterPro" id="IPR051791">
    <property type="entry name" value="Pra-immunoreactive"/>
</dbReference>
<dbReference type="PANTHER" id="PTHR36115">
    <property type="entry name" value="PROLINE-RICH ANTIGEN HOMOLOG-RELATED"/>
    <property type="match status" value="1"/>
</dbReference>
<feature type="transmembrane region" description="Helical" evidence="6">
    <location>
        <begin position="202"/>
        <end position="224"/>
    </location>
</feature>
<dbReference type="InterPro" id="IPR010432">
    <property type="entry name" value="RDD"/>
</dbReference>
<name>A0A9E4K8V0_9GAMM</name>
<dbReference type="AlphaFoldDB" id="A0A9E4K8V0"/>
<comment type="caution">
    <text evidence="8">The sequence shown here is derived from an EMBL/GenBank/DDBJ whole genome shotgun (WGS) entry which is preliminary data.</text>
</comment>
<dbReference type="EMBL" id="JAEPDI010000016">
    <property type="protein sequence ID" value="MCG7941036.1"/>
    <property type="molecule type" value="Genomic_DNA"/>
</dbReference>
<proteinExistence type="predicted"/>
<evidence type="ECO:0000256" key="1">
    <source>
        <dbReference type="ARBA" id="ARBA00004651"/>
    </source>
</evidence>
<evidence type="ECO:0000313" key="9">
    <source>
        <dbReference type="Proteomes" id="UP000886687"/>
    </source>
</evidence>
<protein>
    <submittedName>
        <fullName evidence="8">RDD family protein</fullName>
    </submittedName>
</protein>
<accession>A0A9E4K8V0</accession>